<feature type="domain" description="ChrR-like cupin" evidence="1">
    <location>
        <begin position="123"/>
        <end position="208"/>
    </location>
</feature>
<dbReference type="Pfam" id="PF12973">
    <property type="entry name" value="Cupin_7"/>
    <property type="match status" value="1"/>
</dbReference>
<dbReference type="InterPro" id="IPR025979">
    <property type="entry name" value="ChrR-like_cupin_dom"/>
</dbReference>
<dbReference type="Proteomes" id="UP000829384">
    <property type="component" value="Unassembled WGS sequence"/>
</dbReference>
<reference evidence="2 3" key="1">
    <citation type="submission" date="2020-08" db="EMBL/GenBank/DDBJ databases">
        <title>Whole genome sequence of Shewanella sp strain PS-2.</title>
        <authorList>
            <person name="Das S.K."/>
        </authorList>
    </citation>
    <scope>NUCLEOTIDE SEQUENCE [LARGE SCALE GENOMIC DNA]</scope>
    <source>
        <strain evidence="2 3">PS-2</strain>
    </source>
</reference>
<dbReference type="InterPro" id="IPR014710">
    <property type="entry name" value="RmlC-like_jellyroll"/>
</dbReference>
<dbReference type="Gene3D" id="2.60.120.10">
    <property type="entry name" value="Jelly Rolls"/>
    <property type="match status" value="1"/>
</dbReference>
<dbReference type="InterPro" id="IPR011051">
    <property type="entry name" value="RmlC_Cupin_sf"/>
</dbReference>
<dbReference type="SUPFAM" id="SSF51182">
    <property type="entry name" value="RmlC-like cupins"/>
    <property type="match status" value="1"/>
</dbReference>
<dbReference type="RefSeq" id="WP_240131681.1">
    <property type="nucleotide sequence ID" value="NZ_JACSDI010000011.1"/>
</dbReference>
<evidence type="ECO:0000259" key="1">
    <source>
        <dbReference type="Pfam" id="PF12973"/>
    </source>
</evidence>
<keyword evidence="3" id="KW-1185">Reference proteome</keyword>
<accession>A0ABS9QXT1</accession>
<gene>
    <name evidence="2" type="ORF">H9J30_14770</name>
</gene>
<dbReference type="Gene3D" id="1.10.10.1320">
    <property type="entry name" value="Anti-sigma factor, zinc-finger domain"/>
    <property type="match status" value="1"/>
</dbReference>
<dbReference type="EMBL" id="JACSDI010000011">
    <property type="protein sequence ID" value="MCG9965167.1"/>
    <property type="molecule type" value="Genomic_DNA"/>
</dbReference>
<evidence type="ECO:0000313" key="3">
    <source>
        <dbReference type="Proteomes" id="UP000829384"/>
    </source>
</evidence>
<name>A0ABS9QXT1_9GAMM</name>
<dbReference type="InterPro" id="IPR041916">
    <property type="entry name" value="Anti_sigma_zinc_sf"/>
</dbReference>
<sequence>MIKHHPHAELLQAHALGELPLSMSIAVAAHCALCQECQTQIAKLTEQAAKLVFVSSGDDEVQHNASNEIDVVDNAPWQQMLSNIMALPESTMSEPYIESSVTVSHRNTRYQIPRVFRQHIAQPWQQIGKVSRMRFDMDEKNTRASLLHIEALGEIPQHTHKGFELTLLLSGEFSDSTGHYVAGDFIILDGNTQHSPITQTGCLCYTVLDAPLYFTKGISKLLNPIGELIY</sequence>
<dbReference type="InterPro" id="IPR012807">
    <property type="entry name" value="Anti-sigma_ChrR"/>
</dbReference>
<proteinExistence type="predicted"/>
<dbReference type="NCBIfam" id="TIGR02451">
    <property type="entry name" value="anti_sig_ChrR"/>
    <property type="match status" value="1"/>
</dbReference>
<evidence type="ECO:0000313" key="2">
    <source>
        <dbReference type="EMBL" id="MCG9965167.1"/>
    </source>
</evidence>
<dbReference type="CDD" id="cd20301">
    <property type="entry name" value="cupin_ChrR"/>
    <property type="match status" value="1"/>
</dbReference>
<organism evidence="2 3">
    <name type="scientific">Shewanella cutis</name>
    <dbReference type="NCBI Taxonomy" id="2766780"/>
    <lineage>
        <taxon>Bacteria</taxon>
        <taxon>Pseudomonadati</taxon>
        <taxon>Pseudomonadota</taxon>
        <taxon>Gammaproteobacteria</taxon>
        <taxon>Alteromonadales</taxon>
        <taxon>Shewanellaceae</taxon>
        <taxon>Shewanella</taxon>
    </lineage>
</organism>
<comment type="caution">
    <text evidence="2">The sequence shown here is derived from an EMBL/GenBank/DDBJ whole genome shotgun (WGS) entry which is preliminary data.</text>
</comment>
<protein>
    <submittedName>
        <fullName evidence="2">Cupin domain-containing protein</fullName>
    </submittedName>
</protein>